<evidence type="ECO:0000313" key="3">
    <source>
        <dbReference type="Proteomes" id="UP001152795"/>
    </source>
</evidence>
<name>A0A6S7FLM7_PARCT</name>
<proteinExistence type="predicted"/>
<reference evidence="2" key="1">
    <citation type="submission" date="2020-04" db="EMBL/GenBank/DDBJ databases">
        <authorList>
            <person name="Alioto T."/>
            <person name="Alioto T."/>
            <person name="Gomez Garrido J."/>
        </authorList>
    </citation>
    <scope>NUCLEOTIDE SEQUENCE</scope>
    <source>
        <strain evidence="2">A484AB</strain>
    </source>
</reference>
<keyword evidence="3" id="KW-1185">Reference proteome</keyword>
<evidence type="ECO:0000256" key="1">
    <source>
        <dbReference type="SAM" id="MobiDB-lite"/>
    </source>
</evidence>
<comment type="caution">
    <text evidence="2">The sequence shown here is derived from an EMBL/GenBank/DDBJ whole genome shotgun (WGS) entry which is preliminary data.</text>
</comment>
<dbReference type="EMBL" id="CACRXK020000017">
    <property type="protein sequence ID" value="CAB3976866.1"/>
    <property type="molecule type" value="Genomic_DNA"/>
</dbReference>
<organism evidence="2 3">
    <name type="scientific">Paramuricea clavata</name>
    <name type="common">Red gorgonian</name>
    <name type="synonym">Violescent sea-whip</name>
    <dbReference type="NCBI Taxonomy" id="317549"/>
    <lineage>
        <taxon>Eukaryota</taxon>
        <taxon>Metazoa</taxon>
        <taxon>Cnidaria</taxon>
        <taxon>Anthozoa</taxon>
        <taxon>Octocorallia</taxon>
        <taxon>Malacalcyonacea</taxon>
        <taxon>Plexauridae</taxon>
        <taxon>Paramuricea</taxon>
    </lineage>
</organism>
<dbReference type="OrthoDB" id="8616706at2759"/>
<feature type="region of interest" description="Disordered" evidence="1">
    <location>
        <begin position="113"/>
        <end position="133"/>
    </location>
</feature>
<sequence length="535" mass="61367">MADTSKPHTARENRGHWRCDVVRKKNLPTSAHTHAYSIGFIQQPSRLVVVRLVAEKCRLWKENLNKILKQLGPSPSREVNQVKLREMKLFFSNFSAGKAYIRDYGVRQETITILPSNDDEKSDEEQDDEEQDKEQIGEDMIILFAAKLHREFFQQCKEWGFQLRETFGLLLGTGDYGHLVIEHASMLMRTFGSMRDFSNQGFESSHKVDRRLYQQATNHDMHKKDSSVKQILVHNYTDRLLFLRMCFEKARECARHGNYNQYLALLTENKNVVVHENLLPNFTTLGQPENVRKPTVDTSGVNGTTILKEKHKSKEVLRLTTEKLKRKTAKCSLALTHDQFKNKSRKDAEQQVLSVPALGGYALLDGSIAVKLINTCPIDNYLTILFLYLKQHPNVLEKLEFSSAEYAKRLVEVVNAFNRGDFGIDKVIWLRQFSVFDFSMSGMVDVWACKLDMVMPPLAPILSSTLQMSCDANDCPRTNMNIQCKSIFITALNRRKIANRSLLEEIVHDWLSPPSQSCNAVMDNQFVPDTNSDVI</sequence>
<dbReference type="AlphaFoldDB" id="A0A6S7FLM7"/>
<feature type="compositionally biased region" description="Acidic residues" evidence="1">
    <location>
        <begin position="120"/>
        <end position="132"/>
    </location>
</feature>
<accession>A0A6S7FLM7</accession>
<gene>
    <name evidence="2" type="ORF">PACLA_8A013797</name>
</gene>
<dbReference type="Proteomes" id="UP001152795">
    <property type="component" value="Unassembled WGS sequence"/>
</dbReference>
<evidence type="ECO:0000313" key="2">
    <source>
        <dbReference type="EMBL" id="CAB3976866.1"/>
    </source>
</evidence>
<protein>
    <submittedName>
        <fullName evidence="2">Uncharacterized protein</fullName>
    </submittedName>
</protein>